<dbReference type="Proteomes" id="UP000002805">
    <property type="component" value="Chromosome"/>
</dbReference>
<sequence>MSSSSHSALEGVNPMHDHPDAQTCAEELRAALAAHGITLPSLGVDLPTFAARYPTRPLIALGNCNLLTPRALVAALRRRSSSTRRGSTATPPTCGARPRRSATSGSSATTSSATRRP</sequence>
<accession>D6X7K4</accession>
<evidence type="ECO:0000256" key="1">
    <source>
        <dbReference type="SAM" id="MobiDB-lite"/>
    </source>
</evidence>
<feature type="compositionally biased region" description="Low complexity" evidence="1">
    <location>
        <begin position="83"/>
        <end position="117"/>
    </location>
</feature>
<gene>
    <name evidence="2" type="ORF">SSDG_06357</name>
</gene>
<keyword evidence="3" id="KW-1185">Reference proteome</keyword>
<organism evidence="2 3">
    <name type="scientific">Streptomyces pristinaespiralis (strain ATCC 25486 / DSM 40338 / CBS 914.69 / JCM 4507 / KCC S-0507 / NBRC 13074 / NRRL 2958 / 5647)</name>
    <dbReference type="NCBI Taxonomy" id="457429"/>
    <lineage>
        <taxon>Bacteria</taxon>
        <taxon>Bacillati</taxon>
        <taxon>Actinomycetota</taxon>
        <taxon>Actinomycetes</taxon>
        <taxon>Kitasatosporales</taxon>
        <taxon>Streptomycetaceae</taxon>
        <taxon>Streptomyces</taxon>
    </lineage>
</organism>
<reference evidence="3" key="2">
    <citation type="submission" date="2009-10" db="EMBL/GenBank/DDBJ databases">
        <title>The genome sequence of Streptomyces pristinaespiralis strain ATCC 25486.</title>
        <authorList>
            <consortium name="The Broad Institute Genome Sequencing Platform"/>
            <consortium name="Broad Institute Microbial Sequencing Center"/>
            <person name="Fischbach M."/>
            <person name="Godfrey P."/>
            <person name="Ward D."/>
            <person name="Young S."/>
            <person name="Zeng Q."/>
            <person name="Koehrsen M."/>
            <person name="Alvarado L."/>
            <person name="Berlin A.M."/>
            <person name="Bochicchio J."/>
            <person name="Borenstein D."/>
            <person name="Chapman S.B."/>
            <person name="Chen Z."/>
            <person name="Engels R."/>
            <person name="Freedman E."/>
            <person name="Gellesch M."/>
            <person name="Goldberg J."/>
            <person name="Griggs A."/>
            <person name="Gujja S."/>
            <person name="Heilman E.R."/>
            <person name="Heiman D.I."/>
            <person name="Hepburn T.A."/>
            <person name="Howarth C."/>
            <person name="Jen D."/>
            <person name="Larson L."/>
            <person name="Lewis B."/>
            <person name="Mehta T."/>
            <person name="Park D."/>
            <person name="Pearson M."/>
            <person name="Richards J."/>
            <person name="Roberts A."/>
            <person name="Saif S."/>
            <person name="Shea T.D."/>
            <person name="Shenoy N."/>
            <person name="Sisk P."/>
            <person name="Stolte C."/>
            <person name="Sykes S.N."/>
            <person name="Thomson T."/>
            <person name="Walk T."/>
            <person name="White J."/>
            <person name="Yandava C."/>
            <person name="Straight P."/>
            <person name="Clardy J."/>
            <person name="Hung D."/>
            <person name="Kolter R."/>
            <person name="Mekalanos J."/>
            <person name="Walker S."/>
            <person name="Walsh C.T."/>
            <person name="Wieland-Brown L.C."/>
            <person name="Haas B."/>
            <person name="Nusbaum C."/>
            <person name="Birren B."/>
        </authorList>
    </citation>
    <scope>NUCLEOTIDE SEQUENCE [LARGE SCALE GENOMIC DNA]</scope>
    <source>
        <strain evidence="3">ATCC 25486 / DSM 40338 / CBS 914.69 / JCM 4507 / NBRC 13074 / NRRL 2958 / 5647</strain>
    </source>
</reference>
<proteinExistence type="predicted"/>
<name>D6X7K4_STRE2</name>
<reference evidence="3" key="1">
    <citation type="submission" date="2008-02" db="EMBL/GenBank/DDBJ databases">
        <authorList>
            <consortium name="The Broad Institute Genome Sequencing Platform"/>
            <person name="Fischbach M."/>
            <person name="Ward D."/>
            <person name="Young S."/>
            <person name="Jaffe D."/>
            <person name="Gnerre S."/>
            <person name="Berlin A."/>
            <person name="Heiman D."/>
            <person name="Hepburn T."/>
            <person name="Sykes S."/>
            <person name="Alvarado L."/>
            <person name="Kodira C.D."/>
            <person name="Straight P."/>
            <person name="Clardy J."/>
            <person name="Hung D."/>
            <person name="Kolter R."/>
            <person name="Mekalanos J."/>
            <person name="Walker S."/>
            <person name="Walsh C.T."/>
            <person name="Lander E."/>
            <person name="Galagan J."/>
            <person name="Nusbaum C."/>
            <person name="Birren B."/>
        </authorList>
    </citation>
    <scope>NUCLEOTIDE SEQUENCE [LARGE SCALE GENOMIC DNA]</scope>
    <source>
        <strain evidence="3">ATCC 25486 / DSM 40338 / CBS 914.69 / JCM 4507 / NBRC 13074 / NRRL 2958 / 5647</strain>
    </source>
</reference>
<dbReference type="HOGENOM" id="CLU_2083587_0_0_11"/>
<dbReference type="EMBL" id="CM000950">
    <property type="protein sequence ID" value="EFH31122.1"/>
    <property type="molecule type" value="Genomic_DNA"/>
</dbReference>
<protein>
    <submittedName>
        <fullName evidence="2">Uncharacterized protein</fullName>
    </submittedName>
</protein>
<feature type="region of interest" description="Disordered" evidence="1">
    <location>
        <begin position="1"/>
        <end position="22"/>
    </location>
</feature>
<feature type="region of interest" description="Disordered" evidence="1">
    <location>
        <begin position="77"/>
        <end position="117"/>
    </location>
</feature>
<dbReference type="AlphaFoldDB" id="D6X7K4"/>
<evidence type="ECO:0000313" key="3">
    <source>
        <dbReference type="Proteomes" id="UP000002805"/>
    </source>
</evidence>
<evidence type="ECO:0000313" key="2">
    <source>
        <dbReference type="EMBL" id="EFH31122.1"/>
    </source>
</evidence>